<evidence type="ECO:0000313" key="5">
    <source>
        <dbReference type="Proteomes" id="UP000325577"/>
    </source>
</evidence>
<keyword evidence="2" id="KW-0325">Glycoprotein</keyword>
<organism evidence="4 5">
    <name type="scientific">Nyssa sinensis</name>
    <dbReference type="NCBI Taxonomy" id="561372"/>
    <lineage>
        <taxon>Eukaryota</taxon>
        <taxon>Viridiplantae</taxon>
        <taxon>Streptophyta</taxon>
        <taxon>Embryophyta</taxon>
        <taxon>Tracheophyta</taxon>
        <taxon>Spermatophyta</taxon>
        <taxon>Magnoliopsida</taxon>
        <taxon>eudicotyledons</taxon>
        <taxon>Gunneridae</taxon>
        <taxon>Pentapetalae</taxon>
        <taxon>asterids</taxon>
        <taxon>Cornales</taxon>
        <taxon>Nyssaceae</taxon>
        <taxon>Nyssa</taxon>
    </lineage>
</organism>
<evidence type="ECO:0000256" key="3">
    <source>
        <dbReference type="SAM" id="SignalP"/>
    </source>
</evidence>
<feature type="chain" id="PRO_5023825059" description="Acetylajmalan esterase-like" evidence="3">
    <location>
        <begin position="28"/>
        <end position="281"/>
    </location>
</feature>
<evidence type="ECO:0000256" key="1">
    <source>
        <dbReference type="ARBA" id="ARBA00008668"/>
    </source>
</evidence>
<accession>A0A5J5B4T1</accession>
<dbReference type="PANTHER" id="PTHR22835">
    <property type="entry name" value="ZINC FINGER FYVE DOMAIN CONTAINING PROTEIN"/>
    <property type="match status" value="1"/>
</dbReference>
<dbReference type="PANTHER" id="PTHR22835:SF517">
    <property type="entry name" value="GDSL-LIKE LIPASE_ACYLHYDROLASE FAMILY PROTEIN, EXPRESSED"/>
    <property type="match status" value="1"/>
</dbReference>
<evidence type="ECO:0008006" key="6">
    <source>
        <dbReference type="Google" id="ProtNLM"/>
    </source>
</evidence>
<dbReference type="GO" id="GO:0016788">
    <property type="term" value="F:hydrolase activity, acting on ester bonds"/>
    <property type="evidence" value="ECO:0007669"/>
    <property type="project" value="InterPro"/>
</dbReference>
<keyword evidence="5" id="KW-1185">Reference proteome</keyword>
<dbReference type="Proteomes" id="UP000325577">
    <property type="component" value="Linkage Group LG16"/>
</dbReference>
<dbReference type="InterPro" id="IPR001087">
    <property type="entry name" value="GDSL"/>
</dbReference>
<gene>
    <name evidence="4" type="ORF">F0562_029305</name>
</gene>
<dbReference type="AlphaFoldDB" id="A0A5J5B4T1"/>
<name>A0A5J5B4T1_9ASTE</name>
<proteinExistence type="inferred from homology"/>
<keyword evidence="3" id="KW-0732">Signal</keyword>
<comment type="similarity">
    <text evidence="1">Belongs to the 'GDSL' lipolytic enzyme family.</text>
</comment>
<sequence>MASNQKLLSVLLLIITVSLLFSQPCQSHLLKMCNFAQIYQLGDSISDTGNLIRESFIGAASPFSRLPFGETFFNNATGRCSNGLLMIDFFALEAGLPFLNSYKNIDANFKHGVNFAVAGSTALSAHVLAKKGISCPVTNSSLHLQLEWMHTYFNSICYNHRDCIEKLKNSLFMVGEIGGNDYNYALFQGNFSIGCLPIYLTGFKTNDSTTYDEYHCLKGLNELSMYHNDHVQKVIKDLKKEYPNTIIVYGDYYNAFQWLFHNAPRLGFDAVFTKSMLWNWR</sequence>
<dbReference type="Gene3D" id="3.40.50.1110">
    <property type="entry name" value="SGNH hydrolase"/>
    <property type="match status" value="2"/>
</dbReference>
<protein>
    <recommendedName>
        <fullName evidence="6">Acetylajmalan esterase-like</fullName>
    </recommendedName>
</protein>
<dbReference type="EMBL" id="CM018039">
    <property type="protein sequence ID" value="KAA8536827.1"/>
    <property type="molecule type" value="Genomic_DNA"/>
</dbReference>
<dbReference type="InterPro" id="IPR036514">
    <property type="entry name" value="SGNH_hydro_sf"/>
</dbReference>
<dbReference type="OrthoDB" id="1600564at2759"/>
<feature type="signal peptide" evidence="3">
    <location>
        <begin position="1"/>
        <end position="27"/>
    </location>
</feature>
<evidence type="ECO:0000256" key="2">
    <source>
        <dbReference type="ARBA" id="ARBA00023180"/>
    </source>
</evidence>
<evidence type="ECO:0000313" key="4">
    <source>
        <dbReference type="EMBL" id="KAA8536827.1"/>
    </source>
</evidence>
<dbReference type="Pfam" id="PF00657">
    <property type="entry name" value="Lipase_GDSL"/>
    <property type="match status" value="1"/>
</dbReference>
<reference evidence="4 5" key="1">
    <citation type="submission" date="2019-09" db="EMBL/GenBank/DDBJ databases">
        <title>A chromosome-level genome assembly of the Chinese tupelo Nyssa sinensis.</title>
        <authorList>
            <person name="Yang X."/>
            <person name="Kang M."/>
            <person name="Yang Y."/>
            <person name="Xiong H."/>
            <person name="Wang M."/>
            <person name="Zhang Z."/>
            <person name="Wang Z."/>
            <person name="Wu H."/>
            <person name="Ma T."/>
            <person name="Liu J."/>
            <person name="Xi Z."/>
        </authorList>
    </citation>
    <scope>NUCLEOTIDE SEQUENCE [LARGE SCALE GENOMIC DNA]</scope>
    <source>
        <strain evidence="4">J267</strain>
        <tissue evidence="4">Leaf</tissue>
    </source>
</reference>